<feature type="transmembrane region" description="Helical" evidence="5">
    <location>
        <begin position="235"/>
        <end position="253"/>
    </location>
</feature>
<evidence type="ECO:0000256" key="5">
    <source>
        <dbReference type="SAM" id="Phobius"/>
    </source>
</evidence>
<evidence type="ECO:0000313" key="8">
    <source>
        <dbReference type="Proteomes" id="UP001221189"/>
    </source>
</evidence>
<reference evidence="7 8" key="1">
    <citation type="submission" date="2022-10" db="EMBL/GenBank/DDBJ databases">
        <title>Paucibacter sp. hw1 Genome sequencing.</title>
        <authorList>
            <person name="Park S."/>
        </authorList>
    </citation>
    <scope>NUCLEOTIDE SEQUENCE [LARGE SCALE GENOMIC DNA]</scope>
    <source>
        <strain evidence="8">hw1</strain>
    </source>
</reference>
<keyword evidence="2 5" id="KW-0812">Transmembrane</keyword>
<dbReference type="PANTHER" id="PTHR37422">
    <property type="entry name" value="TEICHURONIC ACID BIOSYNTHESIS PROTEIN TUAE"/>
    <property type="match status" value="1"/>
</dbReference>
<feature type="transmembrane region" description="Helical" evidence="5">
    <location>
        <begin position="79"/>
        <end position="99"/>
    </location>
</feature>
<dbReference type="InterPro" id="IPR007016">
    <property type="entry name" value="O-antigen_ligase-rel_domated"/>
</dbReference>
<comment type="caution">
    <text evidence="7">The sequence shown here is derived from an EMBL/GenBank/DDBJ whole genome shotgun (WGS) entry which is preliminary data.</text>
</comment>
<feature type="transmembrane region" description="Helical" evidence="5">
    <location>
        <begin position="456"/>
        <end position="476"/>
    </location>
</feature>
<comment type="subcellular location">
    <subcellularLocation>
        <location evidence="1">Membrane</location>
        <topology evidence="1">Multi-pass membrane protein</topology>
    </subcellularLocation>
</comment>
<feature type="transmembrane region" description="Helical" evidence="5">
    <location>
        <begin position="190"/>
        <end position="214"/>
    </location>
</feature>
<feature type="transmembrane region" description="Helical" evidence="5">
    <location>
        <begin position="391"/>
        <end position="412"/>
    </location>
</feature>
<protein>
    <submittedName>
        <fullName evidence="7">O-antigen ligase family protein</fullName>
    </submittedName>
</protein>
<gene>
    <name evidence="7" type="ORF">PRZ03_10885</name>
</gene>
<evidence type="ECO:0000313" key="7">
    <source>
        <dbReference type="EMBL" id="MDC8772074.1"/>
    </source>
</evidence>
<keyword evidence="3 5" id="KW-1133">Transmembrane helix</keyword>
<sequence>MQQKSKINQMLGPVLLFIAVAGLAIILAGLIGLGAGIYVLLFVLGLVFIVIGSIDFRVCVVAMVIMLPLSSTQFFPRQLFGLTGVNPFNLMFILGFLSFGLSRFFARTQTSVKVEGFRFFWPVMLAMLVATYIGSGHLHQIPLFYRLEQPDLFESRPQYFRDVFVKPLMLFGSVWLLANAVARSKGVQGWIAAIVAGSAGIACMVWFFVAMSGFSFGSLSSAGARTFLSPTGMHANEIGVALLPAYAACLFIFRHLKSGWSKVGIAGVGVLVLSATLLTFSRAAMLALLIVTILFVFRLRKPVWILGGLIVVSVAVLFAPQPIQDRVTEGFEIGAVGAKNDALTAGRVRDIWAPLAPEIARQPLLGNGINSTMWSQAARSGIIVVGHPHNAYLLLLMDYGVVLGALVVFFLVSIWRLWRALSRDAERDPVERAFFDGICAAFLAFLVQGLSGSSLVFGISHAVYLGALGIALGVIAKKPIAVLPNKSRNLKRQPELLRVSKGRAWV</sequence>
<feature type="domain" description="O-antigen ligase-related" evidence="6">
    <location>
        <begin position="270"/>
        <end position="407"/>
    </location>
</feature>
<keyword evidence="8" id="KW-1185">Reference proteome</keyword>
<keyword evidence="4 5" id="KW-0472">Membrane</keyword>
<keyword evidence="7" id="KW-0436">Ligase</keyword>
<dbReference type="RefSeq" id="WP_273600314.1">
    <property type="nucleotide sequence ID" value="NZ_JAQQXT010000005.1"/>
</dbReference>
<feature type="transmembrane region" description="Helical" evidence="5">
    <location>
        <begin position="119"/>
        <end position="138"/>
    </location>
</feature>
<proteinExistence type="predicted"/>
<accession>A0ABT5KDR2</accession>
<feature type="transmembrane region" description="Helical" evidence="5">
    <location>
        <begin position="303"/>
        <end position="323"/>
    </location>
</feature>
<evidence type="ECO:0000256" key="2">
    <source>
        <dbReference type="ARBA" id="ARBA00022692"/>
    </source>
</evidence>
<dbReference type="PANTHER" id="PTHR37422:SF13">
    <property type="entry name" value="LIPOPOLYSACCHARIDE BIOSYNTHESIS PROTEIN PA4999-RELATED"/>
    <property type="match status" value="1"/>
</dbReference>
<feature type="transmembrane region" description="Helical" evidence="5">
    <location>
        <begin position="433"/>
        <end position="450"/>
    </location>
</feature>
<feature type="transmembrane region" description="Helical" evidence="5">
    <location>
        <begin position="12"/>
        <end position="31"/>
    </location>
</feature>
<organism evidence="7 8">
    <name type="scientific">Roseateles albus</name>
    <dbReference type="NCBI Taxonomy" id="2987525"/>
    <lineage>
        <taxon>Bacteria</taxon>
        <taxon>Pseudomonadati</taxon>
        <taxon>Pseudomonadota</taxon>
        <taxon>Betaproteobacteria</taxon>
        <taxon>Burkholderiales</taxon>
        <taxon>Sphaerotilaceae</taxon>
        <taxon>Roseateles</taxon>
    </lineage>
</organism>
<feature type="transmembrane region" description="Helical" evidence="5">
    <location>
        <begin position="159"/>
        <end position="178"/>
    </location>
</feature>
<dbReference type="Proteomes" id="UP001221189">
    <property type="component" value="Unassembled WGS sequence"/>
</dbReference>
<dbReference type="Pfam" id="PF04932">
    <property type="entry name" value="Wzy_C"/>
    <property type="match status" value="1"/>
</dbReference>
<name>A0ABT5KDR2_9BURK</name>
<evidence type="ECO:0000256" key="4">
    <source>
        <dbReference type="ARBA" id="ARBA00023136"/>
    </source>
</evidence>
<feature type="transmembrane region" description="Helical" evidence="5">
    <location>
        <begin position="265"/>
        <end position="296"/>
    </location>
</feature>
<dbReference type="InterPro" id="IPR051533">
    <property type="entry name" value="WaaL-like"/>
</dbReference>
<dbReference type="EMBL" id="JAQQXT010000005">
    <property type="protein sequence ID" value="MDC8772074.1"/>
    <property type="molecule type" value="Genomic_DNA"/>
</dbReference>
<evidence type="ECO:0000256" key="1">
    <source>
        <dbReference type="ARBA" id="ARBA00004141"/>
    </source>
</evidence>
<evidence type="ECO:0000259" key="6">
    <source>
        <dbReference type="Pfam" id="PF04932"/>
    </source>
</evidence>
<dbReference type="GO" id="GO:0016874">
    <property type="term" value="F:ligase activity"/>
    <property type="evidence" value="ECO:0007669"/>
    <property type="project" value="UniProtKB-KW"/>
</dbReference>
<evidence type="ECO:0000256" key="3">
    <source>
        <dbReference type="ARBA" id="ARBA00022989"/>
    </source>
</evidence>
<feature type="transmembrane region" description="Helical" evidence="5">
    <location>
        <begin position="37"/>
        <end position="67"/>
    </location>
</feature>